<reference evidence="1" key="1">
    <citation type="submission" date="2022-08" db="EMBL/GenBank/DDBJ databases">
        <authorList>
            <person name="Deng Y."/>
            <person name="Han X.-F."/>
            <person name="Zhang Y.-Q."/>
        </authorList>
    </citation>
    <scope>NUCLEOTIDE SEQUENCE</scope>
    <source>
        <strain evidence="1">CPCC 205763</strain>
    </source>
</reference>
<keyword evidence="2" id="KW-1185">Reference proteome</keyword>
<dbReference type="EMBL" id="JANLCM010000004">
    <property type="protein sequence ID" value="MCS5720364.1"/>
    <property type="molecule type" value="Genomic_DNA"/>
</dbReference>
<protein>
    <recommendedName>
        <fullName evidence="3">Ribbon-helix-helix protein CopG domain-containing protein</fullName>
    </recommendedName>
</protein>
<accession>A0ABT2GZK1</accession>
<gene>
    <name evidence="1" type="ORF">N1027_19740</name>
</gene>
<evidence type="ECO:0008006" key="3">
    <source>
        <dbReference type="Google" id="ProtNLM"/>
    </source>
</evidence>
<sequence>MKTTFDIPEPLVKEIKRIARERGVTARAVVQQALTRVVEEARSEQRFRLPDASVAGWDAMAPEARSHVDQNGGLHALVLKSYER</sequence>
<organism evidence="1 2">
    <name type="scientific">Herbiconiux aconitum</name>
    <dbReference type="NCBI Taxonomy" id="2970913"/>
    <lineage>
        <taxon>Bacteria</taxon>
        <taxon>Bacillati</taxon>
        <taxon>Actinomycetota</taxon>
        <taxon>Actinomycetes</taxon>
        <taxon>Micrococcales</taxon>
        <taxon>Microbacteriaceae</taxon>
        <taxon>Herbiconiux</taxon>
    </lineage>
</organism>
<proteinExistence type="predicted"/>
<evidence type="ECO:0000313" key="1">
    <source>
        <dbReference type="EMBL" id="MCS5720364.1"/>
    </source>
</evidence>
<dbReference type="InterPro" id="IPR010985">
    <property type="entry name" value="Ribbon_hlx_hlx"/>
</dbReference>
<name>A0ABT2GZK1_9MICO</name>
<dbReference type="SUPFAM" id="SSF47598">
    <property type="entry name" value="Ribbon-helix-helix"/>
    <property type="match status" value="1"/>
</dbReference>
<evidence type="ECO:0000313" key="2">
    <source>
        <dbReference type="Proteomes" id="UP001165584"/>
    </source>
</evidence>
<dbReference type="Proteomes" id="UP001165584">
    <property type="component" value="Unassembled WGS sequence"/>
</dbReference>
<comment type="caution">
    <text evidence="1">The sequence shown here is derived from an EMBL/GenBank/DDBJ whole genome shotgun (WGS) entry which is preliminary data.</text>
</comment>
<dbReference type="RefSeq" id="WP_259510745.1">
    <property type="nucleotide sequence ID" value="NZ_JANLCM010000004.1"/>
</dbReference>